<dbReference type="EMBL" id="OY731406">
    <property type="protein sequence ID" value="CAJ1975719.1"/>
    <property type="molecule type" value="Genomic_DNA"/>
</dbReference>
<dbReference type="Proteomes" id="UP001189624">
    <property type="component" value="Chromosome 9"/>
</dbReference>
<keyword evidence="2" id="KW-1185">Reference proteome</keyword>
<evidence type="ECO:0000313" key="1">
    <source>
        <dbReference type="EMBL" id="CAJ1975719.1"/>
    </source>
</evidence>
<name>A0AA86TJL0_9FABA</name>
<sequence>MWLGRQVGLAPRLVNFIVVKYPLYRLIHTSRCRCVKARHGIVGRCRPFRTYNKIPKKYVSGEQKEEHMSLRAFEARKIALLEIPNSERGRNNGGYD</sequence>
<gene>
    <name evidence="1" type="ORF">AYBTSS11_LOCUS27845</name>
</gene>
<reference evidence="1" key="1">
    <citation type="submission" date="2023-10" db="EMBL/GenBank/DDBJ databases">
        <authorList>
            <person name="Domelevo Entfellner J.-B."/>
        </authorList>
    </citation>
    <scope>NUCLEOTIDE SEQUENCE</scope>
</reference>
<dbReference type="AlphaFoldDB" id="A0AA86TJL0"/>
<accession>A0AA86TJL0</accession>
<dbReference type="Gramene" id="rna-AYBTSS11_LOCUS27845">
    <property type="protein sequence ID" value="CAJ1975719.1"/>
    <property type="gene ID" value="gene-AYBTSS11_LOCUS27845"/>
</dbReference>
<evidence type="ECO:0000313" key="2">
    <source>
        <dbReference type="Proteomes" id="UP001189624"/>
    </source>
</evidence>
<protein>
    <submittedName>
        <fullName evidence="1">Uncharacterized protein</fullName>
    </submittedName>
</protein>
<organism evidence="1 2">
    <name type="scientific">Sphenostylis stenocarpa</name>
    <dbReference type="NCBI Taxonomy" id="92480"/>
    <lineage>
        <taxon>Eukaryota</taxon>
        <taxon>Viridiplantae</taxon>
        <taxon>Streptophyta</taxon>
        <taxon>Embryophyta</taxon>
        <taxon>Tracheophyta</taxon>
        <taxon>Spermatophyta</taxon>
        <taxon>Magnoliopsida</taxon>
        <taxon>eudicotyledons</taxon>
        <taxon>Gunneridae</taxon>
        <taxon>Pentapetalae</taxon>
        <taxon>rosids</taxon>
        <taxon>fabids</taxon>
        <taxon>Fabales</taxon>
        <taxon>Fabaceae</taxon>
        <taxon>Papilionoideae</taxon>
        <taxon>50 kb inversion clade</taxon>
        <taxon>NPAAA clade</taxon>
        <taxon>indigoferoid/millettioid clade</taxon>
        <taxon>Phaseoleae</taxon>
        <taxon>Sphenostylis</taxon>
    </lineage>
</organism>
<proteinExistence type="predicted"/>